<keyword evidence="3" id="KW-1185">Reference proteome</keyword>
<organism evidence="2 3">
    <name type="scientific">Cyclotella cryptica</name>
    <dbReference type="NCBI Taxonomy" id="29204"/>
    <lineage>
        <taxon>Eukaryota</taxon>
        <taxon>Sar</taxon>
        <taxon>Stramenopiles</taxon>
        <taxon>Ochrophyta</taxon>
        <taxon>Bacillariophyta</taxon>
        <taxon>Coscinodiscophyceae</taxon>
        <taxon>Thalassiosirophycidae</taxon>
        <taxon>Stephanodiscales</taxon>
        <taxon>Stephanodiscaceae</taxon>
        <taxon>Cyclotella</taxon>
    </lineage>
</organism>
<evidence type="ECO:0000256" key="1">
    <source>
        <dbReference type="SAM" id="MobiDB-lite"/>
    </source>
</evidence>
<evidence type="ECO:0000313" key="2">
    <source>
        <dbReference type="EMBL" id="KAL3775979.1"/>
    </source>
</evidence>
<comment type="caution">
    <text evidence="2">The sequence shown here is derived from an EMBL/GenBank/DDBJ whole genome shotgun (WGS) entry which is preliminary data.</text>
</comment>
<sequence length="473" mass="53173">MVLVKPPSRQYQYLGPPESRPHSNKLGRCWLFAIAICVYAVGRSRTYHENVRGASPDLSPAALNVTVAPVDLKDVATTGEENVTDVDTVATKDEDTANEALVATKPASVYVPIVSKAAKVVKDDDNAQTPAPSSTPQRTGSQICQRDIPIDLVDHSTWPTPYTPSYFDEEPTNSKEGVLLVRDGVYGDTLIIGFFHALDLAYDMKCQVYITKDAGWIWDIMTPWFYGFDFIRHDAFWKTMEEVWNVTVVENETFANTLGKKMTRIGSQAGFRTRSQTLNATVIRNRRDTIFRQLFQHARTEGIGSVCSSIISHGMDKPGAKYTVIDVPGQNPWNERLHEFTGHDHTAAFEMKPDYVKSILEPLQMLDHPVFLETKTAGFDPNREEVKRLIQDSSIKTQENDVTKKLHFAVLADVFIGNPASHWSLMVARMRYALGIKNTFVLTEKHGDAWVSYIDDTNYAELYDDAKIGPWMG</sequence>
<accession>A0ABD3NKC3</accession>
<dbReference type="EMBL" id="JABMIG020000519">
    <property type="protein sequence ID" value="KAL3775979.1"/>
    <property type="molecule type" value="Genomic_DNA"/>
</dbReference>
<gene>
    <name evidence="2" type="ORF">HJC23_006327</name>
</gene>
<name>A0ABD3NKC3_9STRA</name>
<feature type="compositionally biased region" description="Polar residues" evidence="1">
    <location>
        <begin position="127"/>
        <end position="141"/>
    </location>
</feature>
<feature type="region of interest" description="Disordered" evidence="1">
    <location>
        <begin position="1"/>
        <end position="22"/>
    </location>
</feature>
<dbReference type="AlphaFoldDB" id="A0ABD3NKC3"/>
<proteinExistence type="predicted"/>
<evidence type="ECO:0000313" key="3">
    <source>
        <dbReference type="Proteomes" id="UP001516023"/>
    </source>
</evidence>
<feature type="region of interest" description="Disordered" evidence="1">
    <location>
        <begin position="122"/>
        <end position="141"/>
    </location>
</feature>
<reference evidence="2 3" key="1">
    <citation type="journal article" date="2020" name="G3 (Bethesda)">
        <title>Improved Reference Genome for Cyclotella cryptica CCMP332, a Model for Cell Wall Morphogenesis, Salinity Adaptation, and Lipid Production in Diatoms (Bacillariophyta).</title>
        <authorList>
            <person name="Roberts W.R."/>
            <person name="Downey K.M."/>
            <person name="Ruck E.C."/>
            <person name="Traller J.C."/>
            <person name="Alverson A.J."/>
        </authorList>
    </citation>
    <scope>NUCLEOTIDE SEQUENCE [LARGE SCALE GENOMIC DNA]</scope>
    <source>
        <strain evidence="2 3">CCMP332</strain>
    </source>
</reference>
<dbReference type="Proteomes" id="UP001516023">
    <property type="component" value="Unassembled WGS sequence"/>
</dbReference>
<protein>
    <submittedName>
        <fullName evidence="2">Uncharacterized protein</fullName>
    </submittedName>
</protein>